<sequence>MKNPCKRETLPAMIALKHKTYPSLIISEEKIQILLLDKTGKRASRLAEERLEPSVITGGEVKNGEKLSQSLLRLFQAAKIDKREVVVGIPENKCYTKILSMPLLRIDELTEAVEWEAETYLPVPADQVYMDWKIISEEKNHINILLIAVAKEIIDGYTAALEAAHLTPVAFETTALSLVRLIEKEGKRAVILELQREHAVLTLTKGKLIEASSIVSLAGEEGEAGLPYLIQTIQKMLAFYETKHQDEEKVQTIYVCGEGASQEAIDEIGKGSGREVKPCPLPIENLPKGRELSFAVASSLAQKEIEEPKNVRTINLLPPKLQEAFDVKQNQWINKYLFAIATGVTATVAIAALGTQVFLGGVAAKLESEKLTLAPLPQETGEAIKETERLNRNGRTIVEVGSGRTFPQTRLAVLLPNIPEGVAVVSLTLDENQKKLKLVGKARTRTVLLKFRENIEGTDMFSEATLPLSSIEQAENIDFIMNIKMN</sequence>
<keyword evidence="1" id="KW-1133">Transmembrane helix</keyword>
<dbReference type="EMBL" id="MHCJ01000003">
    <property type="protein sequence ID" value="OGY18798.1"/>
    <property type="molecule type" value="Genomic_DNA"/>
</dbReference>
<keyword evidence="1" id="KW-0472">Membrane</keyword>
<dbReference type="Proteomes" id="UP000179233">
    <property type="component" value="Unassembled WGS sequence"/>
</dbReference>
<evidence type="ECO:0000313" key="3">
    <source>
        <dbReference type="Proteomes" id="UP000179233"/>
    </source>
</evidence>
<evidence type="ECO:0008006" key="4">
    <source>
        <dbReference type="Google" id="ProtNLM"/>
    </source>
</evidence>
<organism evidence="2 3">
    <name type="scientific">Candidatus Chisholmbacteria bacterium RIFCSPHIGHO2_01_FULL_52_32</name>
    <dbReference type="NCBI Taxonomy" id="1797591"/>
    <lineage>
        <taxon>Bacteria</taxon>
        <taxon>Candidatus Chisholmiibacteriota</taxon>
    </lineage>
</organism>
<dbReference type="Gene3D" id="3.30.420.40">
    <property type="match status" value="2"/>
</dbReference>
<dbReference type="Gene3D" id="3.30.1490.300">
    <property type="match status" value="1"/>
</dbReference>
<dbReference type="PANTHER" id="PTHR32432">
    <property type="entry name" value="CELL DIVISION PROTEIN FTSA-RELATED"/>
    <property type="match status" value="1"/>
</dbReference>
<gene>
    <name evidence="2" type="ORF">A2786_04870</name>
</gene>
<comment type="caution">
    <text evidence="2">The sequence shown here is derived from an EMBL/GenBank/DDBJ whole genome shotgun (WGS) entry which is preliminary data.</text>
</comment>
<dbReference type="AlphaFoldDB" id="A0A1G1VTS0"/>
<keyword evidence="1" id="KW-0812">Transmembrane</keyword>
<accession>A0A1G1VTS0</accession>
<proteinExistence type="predicted"/>
<name>A0A1G1VTS0_9BACT</name>
<evidence type="ECO:0000256" key="1">
    <source>
        <dbReference type="SAM" id="Phobius"/>
    </source>
</evidence>
<dbReference type="InterPro" id="IPR043129">
    <property type="entry name" value="ATPase_NBD"/>
</dbReference>
<dbReference type="Pfam" id="PF11104">
    <property type="entry name" value="PilM_2"/>
    <property type="match status" value="1"/>
</dbReference>
<reference evidence="2 3" key="1">
    <citation type="journal article" date="2016" name="Nat. Commun.">
        <title>Thousands of microbial genomes shed light on interconnected biogeochemical processes in an aquifer system.</title>
        <authorList>
            <person name="Anantharaman K."/>
            <person name="Brown C.T."/>
            <person name="Hug L.A."/>
            <person name="Sharon I."/>
            <person name="Castelle C.J."/>
            <person name="Probst A.J."/>
            <person name="Thomas B.C."/>
            <person name="Singh A."/>
            <person name="Wilkins M.J."/>
            <person name="Karaoz U."/>
            <person name="Brodie E.L."/>
            <person name="Williams K.H."/>
            <person name="Hubbard S.S."/>
            <person name="Banfield J.F."/>
        </authorList>
    </citation>
    <scope>NUCLEOTIDE SEQUENCE [LARGE SCALE GENOMIC DNA]</scope>
</reference>
<protein>
    <recommendedName>
        <fullName evidence="4">SHS2 domain-containing protein</fullName>
    </recommendedName>
</protein>
<dbReference type="InterPro" id="IPR050696">
    <property type="entry name" value="FtsA/MreB"/>
</dbReference>
<evidence type="ECO:0000313" key="2">
    <source>
        <dbReference type="EMBL" id="OGY18798.1"/>
    </source>
</evidence>
<dbReference type="InterPro" id="IPR005883">
    <property type="entry name" value="PilM"/>
</dbReference>
<dbReference type="PANTHER" id="PTHR32432:SF3">
    <property type="entry name" value="ETHANOLAMINE UTILIZATION PROTEIN EUTJ"/>
    <property type="match status" value="1"/>
</dbReference>
<feature type="transmembrane region" description="Helical" evidence="1">
    <location>
        <begin position="336"/>
        <end position="359"/>
    </location>
</feature>
<dbReference type="SUPFAM" id="SSF53067">
    <property type="entry name" value="Actin-like ATPase domain"/>
    <property type="match status" value="1"/>
</dbReference>